<protein>
    <submittedName>
        <fullName evidence="1">Uncharacterized protein</fullName>
    </submittedName>
</protein>
<reference evidence="1" key="2">
    <citation type="journal article" date="2024" name="Plant">
        <title>Genomic evolution and insights into agronomic trait innovations of Sesamum species.</title>
        <authorList>
            <person name="Miao H."/>
            <person name="Wang L."/>
            <person name="Qu L."/>
            <person name="Liu H."/>
            <person name="Sun Y."/>
            <person name="Le M."/>
            <person name="Wang Q."/>
            <person name="Wei S."/>
            <person name="Zheng Y."/>
            <person name="Lin W."/>
            <person name="Duan Y."/>
            <person name="Cao H."/>
            <person name="Xiong S."/>
            <person name="Wang X."/>
            <person name="Wei L."/>
            <person name="Li C."/>
            <person name="Ma Q."/>
            <person name="Ju M."/>
            <person name="Zhao R."/>
            <person name="Li G."/>
            <person name="Mu C."/>
            <person name="Tian Q."/>
            <person name="Mei H."/>
            <person name="Zhang T."/>
            <person name="Gao T."/>
            <person name="Zhang H."/>
        </authorList>
    </citation>
    <scope>NUCLEOTIDE SEQUENCE</scope>
    <source>
        <strain evidence="1">3651</strain>
    </source>
</reference>
<keyword evidence="2" id="KW-1185">Reference proteome</keyword>
<organism evidence="1 2">
    <name type="scientific">Sesamum alatum</name>
    <dbReference type="NCBI Taxonomy" id="300844"/>
    <lineage>
        <taxon>Eukaryota</taxon>
        <taxon>Viridiplantae</taxon>
        <taxon>Streptophyta</taxon>
        <taxon>Embryophyta</taxon>
        <taxon>Tracheophyta</taxon>
        <taxon>Spermatophyta</taxon>
        <taxon>Magnoliopsida</taxon>
        <taxon>eudicotyledons</taxon>
        <taxon>Gunneridae</taxon>
        <taxon>Pentapetalae</taxon>
        <taxon>asterids</taxon>
        <taxon>lamiids</taxon>
        <taxon>Lamiales</taxon>
        <taxon>Pedaliaceae</taxon>
        <taxon>Sesamum</taxon>
    </lineage>
</organism>
<evidence type="ECO:0000313" key="1">
    <source>
        <dbReference type="EMBL" id="KAK4436909.1"/>
    </source>
</evidence>
<dbReference type="EMBL" id="JACGWO010000001">
    <property type="protein sequence ID" value="KAK4436909.1"/>
    <property type="molecule type" value="Genomic_DNA"/>
</dbReference>
<sequence length="131" mass="15448">MKKGKQDAIFLGVGYIFEQLGKVGKGKGKTSVVLFFFQKYAVWWPLTGCDLLRGNWLVVYREIESEKDKTRYVVKERKDCCMSLFFQGFLLNLPNHINFLHWEDLDKGYFSQIAESDKVFKLAFLWYARQV</sequence>
<accession>A0AAE2CWR5</accession>
<reference evidence="1" key="1">
    <citation type="submission" date="2020-06" db="EMBL/GenBank/DDBJ databases">
        <authorList>
            <person name="Li T."/>
            <person name="Hu X."/>
            <person name="Zhang T."/>
            <person name="Song X."/>
            <person name="Zhang H."/>
            <person name="Dai N."/>
            <person name="Sheng W."/>
            <person name="Hou X."/>
            <person name="Wei L."/>
        </authorList>
    </citation>
    <scope>NUCLEOTIDE SEQUENCE</scope>
    <source>
        <strain evidence="1">3651</strain>
        <tissue evidence="1">Leaf</tissue>
    </source>
</reference>
<gene>
    <name evidence="1" type="ORF">Salat_0024800</name>
</gene>
<comment type="caution">
    <text evidence="1">The sequence shown here is derived from an EMBL/GenBank/DDBJ whole genome shotgun (WGS) entry which is preliminary data.</text>
</comment>
<evidence type="ECO:0000313" key="2">
    <source>
        <dbReference type="Proteomes" id="UP001293254"/>
    </source>
</evidence>
<dbReference type="AlphaFoldDB" id="A0AAE2CWR5"/>
<name>A0AAE2CWR5_9LAMI</name>
<dbReference type="Proteomes" id="UP001293254">
    <property type="component" value="Unassembled WGS sequence"/>
</dbReference>
<proteinExistence type="predicted"/>